<feature type="transmembrane region" description="Helical" evidence="3">
    <location>
        <begin position="299"/>
        <end position="329"/>
    </location>
</feature>
<feature type="transmembrane region" description="Helical" evidence="3">
    <location>
        <begin position="374"/>
        <end position="399"/>
    </location>
</feature>
<feature type="transmembrane region" description="Helical" evidence="3">
    <location>
        <begin position="341"/>
        <end position="362"/>
    </location>
</feature>
<dbReference type="PANTHER" id="PTHR31145:SF6">
    <property type="entry name" value="INTEGRAL MEMBRANE PROTEIN (AFU_ORTHOLOGUE AFUA_7G01610)"/>
    <property type="match status" value="1"/>
</dbReference>
<feature type="compositionally biased region" description="Polar residues" evidence="2">
    <location>
        <begin position="670"/>
        <end position="679"/>
    </location>
</feature>
<dbReference type="SMART" id="SM00737">
    <property type="entry name" value="ML"/>
    <property type="match status" value="1"/>
</dbReference>
<feature type="transmembrane region" description="Helical" evidence="3">
    <location>
        <begin position="170"/>
        <end position="191"/>
    </location>
</feature>
<name>A0ABR2WZ56_9FUNG</name>
<feature type="transmembrane region" description="Helical" evidence="3">
    <location>
        <begin position="455"/>
        <end position="476"/>
    </location>
</feature>
<comment type="caution">
    <text evidence="6">The sequence shown here is derived from an EMBL/GenBank/DDBJ whole genome shotgun (WGS) entry which is preliminary data.</text>
</comment>
<evidence type="ECO:0000259" key="5">
    <source>
        <dbReference type="SMART" id="SM00737"/>
    </source>
</evidence>
<keyword evidence="7" id="KW-1185">Reference proteome</keyword>
<evidence type="ECO:0000256" key="3">
    <source>
        <dbReference type="SAM" id="Phobius"/>
    </source>
</evidence>
<dbReference type="InterPro" id="IPR010308">
    <property type="entry name" value="TRP_C"/>
</dbReference>
<proteinExistence type="predicted"/>
<feature type="signal peptide" evidence="4">
    <location>
        <begin position="1"/>
        <end position="31"/>
    </location>
</feature>
<dbReference type="EMBL" id="JASJQH010000124">
    <property type="protein sequence ID" value="KAK9766786.1"/>
    <property type="molecule type" value="Genomic_DNA"/>
</dbReference>
<sequence>MLSSKNINLSRLFRLYFQLIIVLSFFQSAYGAKFEFCGDPRHSWNPIDGAVTLDLAHRTVTLRVTGVANDTLYGASTQTQGRIATSLYIVSTLNSKGSVTDSNLCPSLGGCPTKPGNITLNKILELPNYAPFVDIHIMAILIDENGGEYGCFATTMSQTDETYNDTIATVVLWTLVLPILTMLCGYFFGCVRDVFTYTSNFEIDGRMQSLRYPGIFKVIYHLQFVVATALLNLDYSLFHQKFVFRFHSTMGILADSITSYGSIKAPGASSSTHLPSPLTTDDHGIAFFSHFVDLQPDELLVSLLIVMSFAMLAVLLASGIINGVAILVMKSDGANYSQKKLFAFTLGNILRVLILFHFPLTLFSFNQLMIHDSVWLTIIAAALVAFLSLGVIAGIMVYLMNISPTSIIFIDTFHMLRSGPLYNDYTPASYQYSWIHFSYRITLAGIVVFGKSNGLIQLILMLCLEFAMFYACVGIHPYVSKSVNRWEITFQAMRIAMVALLFAYLPAVKAGGNAKDWCGLISIFFILVAQLVWTLRGIVCFIMIIKAKYIKPENINDVLPSATPGLLSQSQVTQNRVSAPTSVVGTTITARPSSSKCGYDSSFNDKSWGNRVSHTSLPDRANLSPYDLYIVSLRENAGLRQEILIDNTTDTRSSTNLSTSTFSPRLAYTSYHSQPSRSSVGYDDPLPASYPQDSSSTLRQSDNLPKFFSANNE</sequence>
<feature type="region of interest" description="Disordered" evidence="2">
    <location>
        <begin position="668"/>
        <end position="713"/>
    </location>
</feature>
<feature type="compositionally biased region" description="Polar residues" evidence="2">
    <location>
        <begin position="691"/>
        <end position="713"/>
    </location>
</feature>
<dbReference type="Proteomes" id="UP001479436">
    <property type="component" value="Unassembled WGS sequence"/>
</dbReference>
<dbReference type="Pfam" id="PF06011">
    <property type="entry name" value="TRP"/>
    <property type="match status" value="1"/>
</dbReference>
<feature type="transmembrane region" description="Helical" evidence="3">
    <location>
        <begin position="488"/>
        <end position="507"/>
    </location>
</feature>
<evidence type="ECO:0000256" key="2">
    <source>
        <dbReference type="SAM" id="MobiDB-lite"/>
    </source>
</evidence>
<keyword evidence="4" id="KW-0732">Signal</keyword>
<keyword evidence="3" id="KW-0472">Membrane</keyword>
<gene>
    <name evidence="6" type="ORF">K7432_003862</name>
</gene>
<feature type="transmembrane region" description="Helical" evidence="3">
    <location>
        <begin position="212"/>
        <end position="233"/>
    </location>
</feature>
<keyword evidence="3" id="KW-1133">Transmembrane helix</keyword>
<evidence type="ECO:0000256" key="4">
    <source>
        <dbReference type="SAM" id="SignalP"/>
    </source>
</evidence>
<feature type="transmembrane region" description="Helical" evidence="3">
    <location>
        <begin position="519"/>
        <end position="545"/>
    </location>
</feature>
<accession>A0ABR2WZ56</accession>
<dbReference type="InterPro" id="IPR040241">
    <property type="entry name" value="TRP_Flc/Pkd2-like"/>
</dbReference>
<keyword evidence="3" id="KW-0812">Transmembrane</keyword>
<dbReference type="Pfam" id="PF02221">
    <property type="entry name" value="E1_DerP2_DerF2"/>
    <property type="match status" value="1"/>
</dbReference>
<evidence type="ECO:0000256" key="1">
    <source>
        <dbReference type="ARBA" id="ARBA00016056"/>
    </source>
</evidence>
<dbReference type="InterPro" id="IPR003172">
    <property type="entry name" value="ML_dom"/>
</dbReference>
<evidence type="ECO:0000313" key="7">
    <source>
        <dbReference type="Proteomes" id="UP001479436"/>
    </source>
</evidence>
<reference evidence="6 7" key="1">
    <citation type="submission" date="2023-04" db="EMBL/GenBank/DDBJ databases">
        <title>Genome of Basidiobolus ranarum AG-B5.</title>
        <authorList>
            <person name="Stajich J.E."/>
            <person name="Carter-House D."/>
            <person name="Gryganskyi A."/>
        </authorList>
    </citation>
    <scope>NUCLEOTIDE SEQUENCE [LARGE SCALE GENOMIC DNA]</scope>
    <source>
        <strain evidence="6 7">AG-B5</strain>
    </source>
</reference>
<protein>
    <recommendedName>
        <fullName evidence="1">Phosphatidylglycerol/phosphatidylinositol transfer protein</fullName>
    </recommendedName>
</protein>
<organism evidence="6 7">
    <name type="scientific">Basidiobolus ranarum</name>
    <dbReference type="NCBI Taxonomy" id="34480"/>
    <lineage>
        <taxon>Eukaryota</taxon>
        <taxon>Fungi</taxon>
        <taxon>Fungi incertae sedis</taxon>
        <taxon>Zoopagomycota</taxon>
        <taxon>Entomophthoromycotina</taxon>
        <taxon>Basidiobolomycetes</taxon>
        <taxon>Basidiobolales</taxon>
        <taxon>Basidiobolaceae</taxon>
        <taxon>Basidiobolus</taxon>
    </lineage>
</organism>
<feature type="chain" id="PRO_5045319449" description="Phosphatidylglycerol/phosphatidylinositol transfer protein" evidence="4">
    <location>
        <begin position="32"/>
        <end position="713"/>
    </location>
</feature>
<dbReference type="SUPFAM" id="SSF81296">
    <property type="entry name" value="E set domains"/>
    <property type="match status" value="1"/>
</dbReference>
<dbReference type="PANTHER" id="PTHR31145">
    <property type="entry name" value="INTEGRAL MEMBRANE PROTEIN (AFU_ORTHOLOGUE AFUA_7G01610)"/>
    <property type="match status" value="1"/>
</dbReference>
<feature type="domain" description="MD-2-related lipid-recognition" evidence="5">
    <location>
        <begin position="34"/>
        <end position="156"/>
    </location>
</feature>
<dbReference type="InterPro" id="IPR014756">
    <property type="entry name" value="Ig_E-set"/>
</dbReference>
<evidence type="ECO:0000313" key="6">
    <source>
        <dbReference type="EMBL" id="KAK9766786.1"/>
    </source>
</evidence>